<dbReference type="InterPro" id="IPR039361">
    <property type="entry name" value="Cyclin"/>
</dbReference>
<evidence type="ECO:0000259" key="7">
    <source>
        <dbReference type="SMART" id="SM01332"/>
    </source>
</evidence>
<dbReference type="InterPro" id="IPR036915">
    <property type="entry name" value="Cyclin-like_sf"/>
</dbReference>
<dbReference type="FunFam" id="1.10.472.10:FF:000001">
    <property type="entry name" value="G2/mitotic-specific cyclin"/>
    <property type="match status" value="1"/>
</dbReference>
<dbReference type="Proteomes" id="UP001485043">
    <property type="component" value="Unassembled WGS sequence"/>
</dbReference>
<dbReference type="InterPro" id="IPR013763">
    <property type="entry name" value="Cyclin-like_dom"/>
</dbReference>
<feature type="domain" description="Cyclin C-terminal" evidence="7">
    <location>
        <begin position="290"/>
        <end position="412"/>
    </location>
</feature>
<keyword evidence="3" id="KW-0131">Cell cycle</keyword>
<dbReference type="SUPFAM" id="SSF47954">
    <property type="entry name" value="Cyclin-like"/>
    <property type="match status" value="2"/>
</dbReference>
<evidence type="ECO:0000256" key="2">
    <source>
        <dbReference type="ARBA" id="ARBA00023127"/>
    </source>
</evidence>
<keyword evidence="9" id="KW-1185">Reference proteome</keyword>
<dbReference type="Pfam" id="PF00134">
    <property type="entry name" value="Cyclin_N"/>
    <property type="match status" value="1"/>
</dbReference>
<evidence type="ECO:0000259" key="6">
    <source>
        <dbReference type="SMART" id="SM00385"/>
    </source>
</evidence>
<keyword evidence="2 4" id="KW-0195">Cyclin</keyword>
<dbReference type="Pfam" id="PF02984">
    <property type="entry name" value="Cyclin_C"/>
    <property type="match status" value="1"/>
</dbReference>
<proteinExistence type="inferred from homology"/>
<dbReference type="AlphaFoldDB" id="A0AAW1SQD8"/>
<comment type="similarity">
    <text evidence="4">Belongs to the cyclin family.</text>
</comment>
<gene>
    <name evidence="8" type="ORF">WJX84_010584</name>
</gene>
<dbReference type="SMART" id="SM01332">
    <property type="entry name" value="Cyclin_C"/>
    <property type="match status" value="1"/>
</dbReference>
<feature type="domain" description="Cyclin-like" evidence="6">
    <location>
        <begin position="294"/>
        <end position="381"/>
    </location>
</feature>
<reference evidence="8 9" key="1">
    <citation type="journal article" date="2024" name="Nat. Commun.">
        <title>Phylogenomics reveals the evolutionary origins of lichenization in chlorophyte algae.</title>
        <authorList>
            <person name="Puginier C."/>
            <person name="Libourel C."/>
            <person name="Otte J."/>
            <person name="Skaloud P."/>
            <person name="Haon M."/>
            <person name="Grisel S."/>
            <person name="Petersen M."/>
            <person name="Berrin J.G."/>
            <person name="Delaux P.M."/>
            <person name="Dal Grande F."/>
            <person name="Keller J."/>
        </authorList>
    </citation>
    <scope>NUCLEOTIDE SEQUENCE [LARGE SCALE GENOMIC DNA]</scope>
    <source>
        <strain evidence="8 9">SAG 2523</strain>
    </source>
</reference>
<dbReference type="GO" id="GO:0051301">
    <property type="term" value="P:cell division"/>
    <property type="evidence" value="ECO:0007669"/>
    <property type="project" value="UniProtKB-KW"/>
</dbReference>
<protein>
    <submittedName>
        <fullName evidence="8">Uncharacterized protein</fullName>
    </submittedName>
</protein>
<organism evidence="8 9">
    <name type="scientific">Apatococcus fuscideae</name>
    <dbReference type="NCBI Taxonomy" id="2026836"/>
    <lineage>
        <taxon>Eukaryota</taxon>
        <taxon>Viridiplantae</taxon>
        <taxon>Chlorophyta</taxon>
        <taxon>core chlorophytes</taxon>
        <taxon>Trebouxiophyceae</taxon>
        <taxon>Chlorellales</taxon>
        <taxon>Chlorellaceae</taxon>
        <taxon>Apatococcus</taxon>
    </lineage>
</organism>
<evidence type="ECO:0000256" key="4">
    <source>
        <dbReference type="RuleBase" id="RU000383"/>
    </source>
</evidence>
<sequence>MPRQGPVTRSVAAGHSNAFGDRGRQADCYAEAAFPRGKQGLGAATGKRGSDGDPKVAEVGTGSKKNRFAFVDITNKGRAPQRQAGLKESGSRNEQNLIPARHQNLQQDIQADLWSRQAQAELNLSPDASSPASLQNAEPIWKDIDDPNCSNLMDCCDYVDSIMQTLFISERQKRPSTAYMETLQRDIQPNMRAILMDWVVEVAAEYKLVSDTLFLAASFVDRYLSCRAIDRTQLQLVGVAALFLAAKYEEIYPPQLNDFVFVAASTYTREQILEMESSMLDALGFQLTAPTPKLFFRRFLRAAAADLPRSQIAHLSALGSYFLELAMIEYASLSFLPSQQAAAAVLLALYTLQRQPWTPTLAHYTGYMPADLKPCARLLHSLFLMAPMSHWPAVREKYAQQSLLGVSTIPAPHILPDTVFYCL</sequence>
<comment type="caution">
    <text evidence="8">The sequence shown here is derived from an EMBL/GenBank/DDBJ whole genome shotgun (WGS) entry which is preliminary data.</text>
</comment>
<name>A0AAW1SQD8_9CHLO</name>
<keyword evidence="1" id="KW-0132">Cell division</keyword>
<dbReference type="EMBL" id="JALJOV010001144">
    <property type="protein sequence ID" value="KAK9853389.1"/>
    <property type="molecule type" value="Genomic_DNA"/>
</dbReference>
<dbReference type="SMART" id="SM00385">
    <property type="entry name" value="CYCLIN"/>
    <property type="match status" value="2"/>
</dbReference>
<evidence type="ECO:0000313" key="8">
    <source>
        <dbReference type="EMBL" id="KAK9853389.1"/>
    </source>
</evidence>
<feature type="domain" description="Cyclin-like" evidence="6">
    <location>
        <begin position="197"/>
        <end position="281"/>
    </location>
</feature>
<dbReference type="PANTHER" id="PTHR10177">
    <property type="entry name" value="CYCLINS"/>
    <property type="match status" value="1"/>
</dbReference>
<evidence type="ECO:0000313" key="9">
    <source>
        <dbReference type="Proteomes" id="UP001485043"/>
    </source>
</evidence>
<feature type="region of interest" description="Disordered" evidence="5">
    <location>
        <begin position="35"/>
        <end position="61"/>
    </location>
</feature>
<evidence type="ECO:0000256" key="3">
    <source>
        <dbReference type="ARBA" id="ARBA00023306"/>
    </source>
</evidence>
<evidence type="ECO:0000256" key="1">
    <source>
        <dbReference type="ARBA" id="ARBA00022618"/>
    </source>
</evidence>
<evidence type="ECO:0000256" key="5">
    <source>
        <dbReference type="SAM" id="MobiDB-lite"/>
    </source>
</evidence>
<dbReference type="InterPro" id="IPR006671">
    <property type="entry name" value="Cyclin_N"/>
</dbReference>
<dbReference type="Gene3D" id="1.10.472.10">
    <property type="entry name" value="Cyclin-like"/>
    <property type="match status" value="2"/>
</dbReference>
<dbReference type="InterPro" id="IPR004367">
    <property type="entry name" value="Cyclin_C-dom"/>
</dbReference>
<feature type="region of interest" description="Disordered" evidence="5">
    <location>
        <begin position="1"/>
        <end position="23"/>
    </location>
</feature>
<accession>A0AAW1SQD8</accession>